<evidence type="ECO:0000313" key="2">
    <source>
        <dbReference type="Proteomes" id="UP000245626"/>
    </source>
</evidence>
<keyword evidence="2" id="KW-1185">Reference proteome</keyword>
<name>A0ACD0NZ55_9BASI</name>
<gene>
    <name evidence="1" type="ORF">IE53DRAFT_386546</name>
</gene>
<reference evidence="1 2" key="1">
    <citation type="journal article" date="2018" name="Mol. Biol. Evol.">
        <title>Broad Genomic Sampling Reveals a Smut Pathogenic Ancestry of the Fungal Clade Ustilaginomycotina.</title>
        <authorList>
            <person name="Kijpornyongpan T."/>
            <person name="Mondo S.J."/>
            <person name="Barry K."/>
            <person name="Sandor L."/>
            <person name="Lee J."/>
            <person name="Lipzen A."/>
            <person name="Pangilinan J."/>
            <person name="LaButti K."/>
            <person name="Hainaut M."/>
            <person name="Henrissat B."/>
            <person name="Grigoriev I.V."/>
            <person name="Spatafora J.W."/>
            <person name="Aime M.C."/>
        </authorList>
    </citation>
    <scope>NUCLEOTIDE SEQUENCE [LARGE SCALE GENOMIC DNA]</scope>
    <source>
        <strain evidence="1 2">SA 807</strain>
    </source>
</reference>
<organism evidence="1 2">
    <name type="scientific">Violaceomyces palustris</name>
    <dbReference type="NCBI Taxonomy" id="1673888"/>
    <lineage>
        <taxon>Eukaryota</taxon>
        <taxon>Fungi</taxon>
        <taxon>Dikarya</taxon>
        <taxon>Basidiomycota</taxon>
        <taxon>Ustilaginomycotina</taxon>
        <taxon>Ustilaginomycetes</taxon>
        <taxon>Violaceomycetales</taxon>
        <taxon>Violaceomycetaceae</taxon>
        <taxon>Violaceomyces</taxon>
    </lineage>
</organism>
<sequence length="963" mass="106787">MSSQQYATPVKTRGSHDRSKQCDGDVNTPTSPVTPTQKVTSFYTRAPAAKPKSQLDANQQLEQHQILYEQSKQKLLEGIDRSTQILSDLREFSSNRWIVHYPQLESKPASPATFAIRRSQSTLPGQSFEESAAQFDSQHGSPTRPSHPSLQRCNTTQGASASVPNTPERKLPVRSNTTFGRYQEDEGADMSVLKLDLKLGAASNNSHQLVQSLEKSSVAQLLDSRMEQSARHLEKLKQRISDTQSKVLITGDLNAGKSTFVNALLRRQLMPTDQQPCTTVFCEVIDATEANNDVEEVHMLKKGVAYDPKNESTFIRHKVSEIERIVEEAEEFSPEDAPILKCYTHDTRGTQQSLLKNGVVDIALIDAPGLNRDSLKTTALFARQEEIDVVVFVVSAENHFTLSAKEFLWNASNDKAYVFIVVNKYDSIKNKEKCRKLVLDQIRQLSPRTYEDAEDLVHFVDSSVVFGQDEGEDLSSLPETRMEEVSMKVGGVPEEDKAKKEEEEDKAAVAALKNADSLRAFARLEAALRDFVLLKRSKSKLLPAQTYLIRLLSDIAFLAKTNAQVAQVELDQAKEKLAVARPDLAKCQTKRQQLESLFEGEEDEVVTAIMQEAQRKLDIAVERIGKGKPAVDGFSLPPYPGLLDVWNYAYEVRRTLLESLDKAVCDAEDTTRATTQSAERRIKEMGESHLPDDVAKSQRIFLPEAMFAKRRAAGVSGLGIRDEMFEVKVSDLFDALHHLSIVTGGSSATEKGKGVGGKSLTAGSSESEEEMSLVSSLSLGLGALTLVGGKTFGAKTAIETIVRLSDLIGNPTARRWAGPAFALVSTGLIVYFVYDLPNSVPRNVGRSLTSSLTSSWAPQPKTFTTKRELEVDPASSRSSPPPPQSDFSTTHSARMARETRKILRMSNWDLQERFRVAIATRRNAVEAAEKKEKSANDAIRFFQSTSENVCQVRRKVEVVQGWE</sequence>
<proteinExistence type="predicted"/>
<dbReference type="EMBL" id="KZ819870">
    <property type="protein sequence ID" value="PWN51104.1"/>
    <property type="molecule type" value="Genomic_DNA"/>
</dbReference>
<accession>A0ACD0NZ55</accession>
<protein>
    <submittedName>
        <fullName evidence="1">Uncharacterized protein</fullName>
    </submittedName>
</protein>
<dbReference type="Proteomes" id="UP000245626">
    <property type="component" value="Unassembled WGS sequence"/>
</dbReference>
<evidence type="ECO:0000313" key="1">
    <source>
        <dbReference type="EMBL" id="PWN51104.1"/>
    </source>
</evidence>